<gene>
    <name evidence="1" type="ORF">COY09_00750</name>
</gene>
<evidence type="ECO:0000313" key="1">
    <source>
        <dbReference type="EMBL" id="PIZ71422.1"/>
    </source>
</evidence>
<reference evidence="2" key="1">
    <citation type="submission" date="2017-09" db="EMBL/GenBank/DDBJ databases">
        <title>Depth-based differentiation of microbial function through sediment-hosted aquifers and enrichment of novel symbionts in the deep terrestrial subsurface.</title>
        <authorList>
            <person name="Probst A.J."/>
            <person name="Ladd B."/>
            <person name="Jarett J.K."/>
            <person name="Geller-Mcgrath D.E."/>
            <person name="Sieber C.M.K."/>
            <person name="Emerson J.B."/>
            <person name="Anantharaman K."/>
            <person name="Thomas B.C."/>
            <person name="Malmstrom R."/>
            <person name="Stieglmeier M."/>
            <person name="Klingl A."/>
            <person name="Woyke T."/>
            <person name="Ryan C.M."/>
            <person name="Banfield J.F."/>
        </authorList>
    </citation>
    <scope>NUCLEOTIDE SEQUENCE [LARGE SCALE GENOMIC DNA]</scope>
</reference>
<comment type="caution">
    <text evidence="1">The sequence shown here is derived from an EMBL/GenBank/DDBJ whole genome shotgun (WGS) entry which is preliminary data.</text>
</comment>
<dbReference type="SUPFAM" id="SSF52172">
    <property type="entry name" value="CheY-like"/>
    <property type="match status" value="1"/>
</dbReference>
<organism evidence="1 2">
    <name type="scientific">Candidatus Portnoybacteria bacterium CG_4_10_14_0_2_um_filter_39_11</name>
    <dbReference type="NCBI Taxonomy" id="1974797"/>
    <lineage>
        <taxon>Bacteria</taxon>
        <taxon>Candidatus Portnoyibacteriota</taxon>
    </lineage>
</organism>
<evidence type="ECO:0008006" key="3">
    <source>
        <dbReference type="Google" id="ProtNLM"/>
    </source>
</evidence>
<evidence type="ECO:0000313" key="2">
    <source>
        <dbReference type="Proteomes" id="UP000231071"/>
    </source>
</evidence>
<dbReference type="InterPro" id="IPR011006">
    <property type="entry name" value="CheY-like_superfamily"/>
</dbReference>
<accession>A0A2M7UJT3</accession>
<protein>
    <recommendedName>
        <fullName evidence="3">Response regulatory domain-containing protein</fullName>
    </recommendedName>
</protein>
<dbReference type="Proteomes" id="UP000231071">
    <property type="component" value="Unassembled WGS sequence"/>
</dbReference>
<dbReference type="EMBL" id="PFOI01000014">
    <property type="protein sequence ID" value="PIZ71422.1"/>
    <property type="molecule type" value="Genomic_DNA"/>
</dbReference>
<dbReference type="AlphaFoldDB" id="A0A2M7UJT3"/>
<dbReference type="Gene3D" id="3.40.50.2300">
    <property type="match status" value="1"/>
</dbReference>
<proteinExistence type="predicted"/>
<sequence>MNMLLVEDELRHQLDAITAINNAGHNAFKIAVTASDAKEILDKWKIDGVITDIYLPLGMWVGPKDDSIPAGLIVAAMCHKRNVSFAFCTSGYHHSEKLNWINVFQRQMGWPEIIDTRDPLSGDEPIKKNRTSAIEKNDNLFKNY</sequence>
<name>A0A2M7UJT3_9BACT</name>